<dbReference type="Proteomes" id="UP001062846">
    <property type="component" value="Chromosome 3"/>
</dbReference>
<keyword evidence="2" id="KW-1185">Reference proteome</keyword>
<sequence length="149" mass="16624">MVTDGWWVLCYQIGWAAAAGGGLICCGCWCGSGVGCSSVGWPVVVLWFADFVSQPWGWTGILEAMMSMIEGPEVNWLGNFFEEFRPWSPDCKIEASRTYCLVKLLWCSSACVEFSDTFFSIGRSWGEPITLDDYTSDQKKGILRITTEK</sequence>
<evidence type="ECO:0000313" key="2">
    <source>
        <dbReference type="Proteomes" id="UP001062846"/>
    </source>
</evidence>
<dbReference type="EMBL" id="CM046390">
    <property type="protein sequence ID" value="KAI8562370.1"/>
    <property type="molecule type" value="Genomic_DNA"/>
</dbReference>
<name>A0ACC0P9S1_RHOML</name>
<evidence type="ECO:0000313" key="1">
    <source>
        <dbReference type="EMBL" id="KAI8562370.1"/>
    </source>
</evidence>
<comment type="caution">
    <text evidence="1">The sequence shown here is derived from an EMBL/GenBank/DDBJ whole genome shotgun (WGS) entry which is preliminary data.</text>
</comment>
<protein>
    <submittedName>
        <fullName evidence="1">Uncharacterized protein</fullName>
    </submittedName>
</protein>
<accession>A0ACC0P9S1</accession>
<proteinExistence type="predicted"/>
<organism evidence="1 2">
    <name type="scientific">Rhododendron molle</name>
    <name type="common">Chinese azalea</name>
    <name type="synonym">Azalea mollis</name>
    <dbReference type="NCBI Taxonomy" id="49168"/>
    <lineage>
        <taxon>Eukaryota</taxon>
        <taxon>Viridiplantae</taxon>
        <taxon>Streptophyta</taxon>
        <taxon>Embryophyta</taxon>
        <taxon>Tracheophyta</taxon>
        <taxon>Spermatophyta</taxon>
        <taxon>Magnoliopsida</taxon>
        <taxon>eudicotyledons</taxon>
        <taxon>Gunneridae</taxon>
        <taxon>Pentapetalae</taxon>
        <taxon>asterids</taxon>
        <taxon>Ericales</taxon>
        <taxon>Ericaceae</taxon>
        <taxon>Ericoideae</taxon>
        <taxon>Rhodoreae</taxon>
        <taxon>Rhododendron</taxon>
    </lineage>
</organism>
<gene>
    <name evidence="1" type="ORF">RHMOL_Rhmol03G0031200</name>
</gene>
<reference evidence="1" key="1">
    <citation type="submission" date="2022-02" db="EMBL/GenBank/DDBJ databases">
        <title>Plant Genome Project.</title>
        <authorList>
            <person name="Zhang R.-G."/>
        </authorList>
    </citation>
    <scope>NUCLEOTIDE SEQUENCE</scope>
    <source>
        <strain evidence="1">AT1</strain>
    </source>
</reference>